<dbReference type="Proteomes" id="UP000754710">
    <property type="component" value="Unassembled WGS sequence"/>
</dbReference>
<keyword evidence="6 7" id="KW-0472">Membrane</keyword>
<evidence type="ECO:0000256" key="3">
    <source>
        <dbReference type="ARBA" id="ARBA00022475"/>
    </source>
</evidence>
<dbReference type="PROSITE" id="PS50850">
    <property type="entry name" value="MFS"/>
    <property type="match status" value="1"/>
</dbReference>
<protein>
    <submittedName>
        <fullName evidence="9">MFS transporter</fullName>
    </submittedName>
</protein>
<dbReference type="InterPro" id="IPR036259">
    <property type="entry name" value="MFS_trans_sf"/>
</dbReference>
<evidence type="ECO:0000256" key="7">
    <source>
        <dbReference type="SAM" id="Phobius"/>
    </source>
</evidence>
<feature type="transmembrane region" description="Helical" evidence="7">
    <location>
        <begin position="79"/>
        <end position="100"/>
    </location>
</feature>
<dbReference type="InterPro" id="IPR020846">
    <property type="entry name" value="MFS_dom"/>
</dbReference>
<keyword evidence="3" id="KW-1003">Cell membrane</keyword>
<sequence>MLTDVRPLRVSPAYRRLFLGNAVAQLGQQMANVTIAVQVYALTGSSFAVGLVGVFALVPLVTFGLYGGAIADAMDRRTLALAASGGAWAVSLVLAAQAFLGNTAVGLLYACVAVQAACFAANSPARNAMVARLLPAELLPAASALNMASFNLGFTVGPLLGALLIKWGGFEAAYTVDAVTFTATLYALWRLPSMPPEEGSPRAGLRSVLDGLRFLRRSPNLRMTFVLDLCAMVFAHPRAVFPALAYKVYGGGAATVGVLQAAPAFGGLVAFALSGWVSRVRLQGLAIVVSILVYGLAIGSVGLASALWVGVLFLALAGAADVVSAAYRSTILQVAAPDQLRGRLQGVFIVVVSGGPRAGDFLVGSVGEATSERLALVLGGLACVVGVLVAVTVQRGFLRYDARHPTP</sequence>
<evidence type="ECO:0000259" key="8">
    <source>
        <dbReference type="PROSITE" id="PS50850"/>
    </source>
</evidence>
<dbReference type="PANTHER" id="PTHR23513:SF9">
    <property type="entry name" value="ENTEROBACTIN EXPORTER ENTS"/>
    <property type="match status" value="1"/>
</dbReference>
<feature type="transmembrane region" description="Helical" evidence="7">
    <location>
        <begin position="252"/>
        <end position="273"/>
    </location>
</feature>
<dbReference type="InterPro" id="IPR010290">
    <property type="entry name" value="TM_effector"/>
</dbReference>
<accession>A0ABS7RJ92</accession>
<reference evidence="9 10" key="1">
    <citation type="submission" date="2021-08" db="EMBL/GenBank/DDBJ databases">
        <title>Nocardioides bacterium WL0053 sp. nov., isolated from the sediment.</title>
        <authorList>
            <person name="Wang L."/>
            <person name="Zhang D."/>
            <person name="Zhang A."/>
        </authorList>
    </citation>
    <scope>NUCLEOTIDE SEQUENCE [LARGE SCALE GENOMIC DNA]</scope>
    <source>
        <strain evidence="9 10">WL0053</strain>
    </source>
</reference>
<evidence type="ECO:0000313" key="9">
    <source>
        <dbReference type="EMBL" id="MBY9075123.1"/>
    </source>
</evidence>
<dbReference type="EMBL" id="JAIEZQ010000002">
    <property type="protein sequence ID" value="MBY9075123.1"/>
    <property type="molecule type" value="Genomic_DNA"/>
</dbReference>
<evidence type="ECO:0000313" key="10">
    <source>
        <dbReference type="Proteomes" id="UP000754710"/>
    </source>
</evidence>
<gene>
    <name evidence="9" type="ORF">K1X13_09855</name>
</gene>
<keyword evidence="5 7" id="KW-1133">Transmembrane helix</keyword>
<proteinExistence type="predicted"/>
<name>A0ABS7RJ92_9ACTN</name>
<evidence type="ECO:0000256" key="6">
    <source>
        <dbReference type="ARBA" id="ARBA00023136"/>
    </source>
</evidence>
<feature type="transmembrane region" description="Helical" evidence="7">
    <location>
        <begin position="374"/>
        <end position="393"/>
    </location>
</feature>
<comment type="caution">
    <text evidence="9">The sequence shown here is derived from an EMBL/GenBank/DDBJ whole genome shotgun (WGS) entry which is preliminary data.</text>
</comment>
<feature type="transmembrane region" description="Helical" evidence="7">
    <location>
        <begin position="225"/>
        <end position="246"/>
    </location>
</feature>
<dbReference type="SUPFAM" id="SSF103473">
    <property type="entry name" value="MFS general substrate transporter"/>
    <property type="match status" value="1"/>
</dbReference>
<evidence type="ECO:0000256" key="2">
    <source>
        <dbReference type="ARBA" id="ARBA00022448"/>
    </source>
</evidence>
<feature type="domain" description="Major facilitator superfamily (MFS) profile" evidence="8">
    <location>
        <begin position="214"/>
        <end position="407"/>
    </location>
</feature>
<keyword evidence="2" id="KW-0813">Transport</keyword>
<dbReference type="Gene3D" id="1.20.1250.20">
    <property type="entry name" value="MFS general substrate transporter like domains"/>
    <property type="match status" value="1"/>
</dbReference>
<dbReference type="CDD" id="cd06173">
    <property type="entry name" value="MFS_MefA_like"/>
    <property type="match status" value="1"/>
</dbReference>
<dbReference type="RefSeq" id="WP_221024916.1">
    <property type="nucleotide sequence ID" value="NZ_JAIEZQ010000002.1"/>
</dbReference>
<evidence type="ECO:0000256" key="4">
    <source>
        <dbReference type="ARBA" id="ARBA00022692"/>
    </source>
</evidence>
<keyword evidence="4 7" id="KW-0812">Transmembrane</keyword>
<feature type="transmembrane region" description="Helical" evidence="7">
    <location>
        <begin position="285"/>
        <end position="318"/>
    </location>
</feature>
<keyword evidence="10" id="KW-1185">Reference proteome</keyword>
<feature type="transmembrane region" description="Helical" evidence="7">
    <location>
        <begin position="144"/>
        <end position="165"/>
    </location>
</feature>
<comment type="subcellular location">
    <subcellularLocation>
        <location evidence="1">Cell inner membrane</location>
        <topology evidence="1">Multi-pass membrane protein</topology>
    </subcellularLocation>
</comment>
<feature type="transmembrane region" description="Helical" evidence="7">
    <location>
        <begin position="47"/>
        <end position="67"/>
    </location>
</feature>
<evidence type="ECO:0000256" key="5">
    <source>
        <dbReference type="ARBA" id="ARBA00022989"/>
    </source>
</evidence>
<dbReference type="Pfam" id="PF05977">
    <property type="entry name" value="MFS_3"/>
    <property type="match status" value="1"/>
</dbReference>
<organism evidence="9 10">
    <name type="scientific">Nocardioides jiangsuensis</name>
    <dbReference type="NCBI Taxonomy" id="2866161"/>
    <lineage>
        <taxon>Bacteria</taxon>
        <taxon>Bacillati</taxon>
        <taxon>Actinomycetota</taxon>
        <taxon>Actinomycetes</taxon>
        <taxon>Propionibacteriales</taxon>
        <taxon>Nocardioidaceae</taxon>
        <taxon>Nocardioides</taxon>
    </lineage>
</organism>
<evidence type="ECO:0000256" key="1">
    <source>
        <dbReference type="ARBA" id="ARBA00004429"/>
    </source>
</evidence>
<dbReference type="PANTHER" id="PTHR23513">
    <property type="entry name" value="INTEGRAL MEMBRANE EFFLUX PROTEIN-RELATED"/>
    <property type="match status" value="1"/>
</dbReference>